<evidence type="ECO:0000256" key="1">
    <source>
        <dbReference type="SAM" id="MobiDB-lite"/>
    </source>
</evidence>
<sequence>RPPPAAGVGAAAPPAAPAAPGGRTRDALGGDVFCTFLGALNFELPFEATRAAGLYAHLFVNGGNVVGLGPACREDAAAFASGFRWSMVSRANGPQREGEGHRCPSGGHRCARQGVRSSTWDEKSRLQPGTRFDAARQWPWITSLPPAGRVSQVTIDADNPWPPLPIVCPRARASYGRPGWASWS</sequence>
<accession>A0A1D1ZRT1</accession>
<protein>
    <submittedName>
        <fullName evidence="2">Uncharacterized protein</fullName>
    </submittedName>
</protein>
<dbReference type="EMBL" id="GDKF01008972">
    <property type="protein sequence ID" value="JAT69650.1"/>
    <property type="molecule type" value="Transcribed_RNA"/>
</dbReference>
<gene>
    <name evidence="2" type="ORF">g.11004</name>
</gene>
<feature type="region of interest" description="Disordered" evidence="1">
    <location>
        <begin position="91"/>
        <end position="126"/>
    </location>
</feature>
<reference evidence="2" key="1">
    <citation type="submission" date="2015-08" db="EMBL/GenBank/DDBJ databases">
        <authorList>
            <person name="Babu N.S."/>
            <person name="Beckwith C.J."/>
            <person name="Beseler K.G."/>
            <person name="Brison A."/>
            <person name="Carone J.V."/>
            <person name="Caskin T.P."/>
            <person name="Diamond M."/>
            <person name="Durham M.E."/>
            <person name="Foxe J.M."/>
            <person name="Go M."/>
            <person name="Henderson B.A."/>
            <person name="Jones I.B."/>
            <person name="McGettigan J.A."/>
            <person name="Micheletti S.J."/>
            <person name="Nasrallah M.E."/>
            <person name="Ortiz D."/>
            <person name="Piller C.R."/>
            <person name="Privatt S.R."/>
            <person name="Schneider S.L."/>
            <person name="Sharp S."/>
            <person name="Smith T.C."/>
            <person name="Stanton J.D."/>
            <person name="Ullery H.E."/>
            <person name="Wilson R.J."/>
            <person name="Serrano M.G."/>
            <person name="Buck G."/>
            <person name="Lee V."/>
            <person name="Wang Y."/>
            <person name="Carvalho R."/>
            <person name="Voegtly L."/>
            <person name="Shi R."/>
            <person name="Duckworth R."/>
            <person name="Johnson A."/>
            <person name="Loviza R."/>
            <person name="Walstead R."/>
            <person name="Shah Z."/>
            <person name="Kiflezghi M."/>
            <person name="Wade K."/>
            <person name="Ball S.L."/>
            <person name="Bradley K.W."/>
            <person name="Asai D.J."/>
            <person name="Bowman C.A."/>
            <person name="Russell D.A."/>
            <person name="Pope W.H."/>
            <person name="Jacobs-Sera D."/>
            <person name="Hendrix R.W."/>
            <person name="Hatfull G.F."/>
        </authorList>
    </citation>
    <scope>NUCLEOTIDE SEQUENCE</scope>
</reference>
<feature type="compositionally biased region" description="Low complexity" evidence="1">
    <location>
        <begin position="1"/>
        <end position="22"/>
    </location>
</feature>
<feature type="non-terminal residue" evidence="2">
    <location>
        <position position="1"/>
    </location>
</feature>
<organism evidence="2">
    <name type="scientific">Auxenochlorella protothecoides</name>
    <name type="common">Green microalga</name>
    <name type="synonym">Chlorella protothecoides</name>
    <dbReference type="NCBI Taxonomy" id="3075"/>
    <lineage>
        <taxon>Eukaryota</taxon>
        <taxon>Viridiplantae</taxon>
        <taxon>Chlorophyta</taxon>
        <taxon>core chlorophytes</taxon>
        <taxon>Trebouxiophyceae</taxon>
        <taxon>Chlorellales</taxon>
        <taxon>Chlorellaceae</taxon>
        <taxon>Auxenochlorella</taxon>
    </lineage>
</organism>
<name>A0A1D1ZRT1_AUXPR</name>
<proteinExistence type="predicted"/>
<dbReference type="AlphaFoldDB" id="A0A1D1ZRT1"/>
<evidence type="ECO:0000313" key="2">
    <source>
        <dbReference type="EMBL" id="JAT69650.1"/>
    </source>
</evidence>
<feature type="region of interest" description="Disordered" evidence="1">
    <location>
        <begin position="1"/>
        <end position="23"/>
    </location>
</feature>